<dbReference type="GO" id="GO:0004497">
    <property type="term" value="F:monooxygenase activity"/>
    <property type="evidence" value="ECO:0007669"/>
    <property type="project" value="InterPro"/>
</dbReference>
<keyword evidence="2" id="KW-1185">Reference proteome</keyword>
<comment type="caution">
    <text evidence="1">The sequence shown here is derived from an EMBL/GenBank/DDBJ whole genome shotgun (WGS) entry which is preliminary data.</text>
</comment>
<dbReference type="PANTHER" id="PTHR24299">
    <property type="entry name" value="CYTOCHROME P450 FAMILY 1"/>
    <property type="match status" value="1"/>
</dbReference>
<dbReference type="Gene3D" id="1.10.630.10">
    <property type="entry name" value="Cytochrome P450"/>
    <property type="match status" value="1"/>
</dbReference>
<dbReference type="InterPro" id="IPR001128">
    <property type="entry name" value="Cyt_P450"/>
</dbReference>
<reference evidence="1" key="1">
    <citation type="submission" date="2023-07" db="EMBL/GenBank/DDBJ databases">
        <title>draft genome sequence of fig (Ficus carica).</title>
        <authorList>
            <person name="Takahashi T."/>
            <person name="Nishimura K."/>
        </authorList>
    </citation>
    <scope>NUCLEOTIDE SEQUENCE</scope>
</reference>
<dbReference type="GO" id="GO:0005506">
    <property type="term" value="F:iron ion binding"/>
    <property type="evidence" value="ECO:0007669"/>
    <property type="project" value="InterPro"/>
</dbReference>
<dbReference type="GO" id="GO:0020037">
    <property type="term" value="F:heme binding"/>
    <property type="evidence" value="ECO:0007669"/>
    <property type="project" value="InterPro"/>
</dbReference>
<dbReference type="EMBL" id="BTGU01000030">
    <property type="protein sequence ID" value="GMN49199.1"/>
    <property type="molecule type" value="Genomic_DNA"/>
</dbReference>
<sequence length="184" mass="21029">MAKEVLQTHYRLFCNRTIPDAISAVKHNELGMPWITVSPSWRNLRKVCNYHLFSAKVLDANMNIRHDKIQDLLSDVRKSAQASEAVGIGKAAFKTALNLLSTTFFSMDLTDPTSDIVREFRDTVWHIVEEAGNQTWPTFFLCLRFFTLKAVGAVRPSIFARSWTWSALSSTKGCNRVLLKRMIY</sequence>
<dbReference type="PANTHER" id="PTHR24299:SF59">
    <property type="entry name" value="CYTOCHROME P450 SUPERFAMILY PROTEIN"/>
    <property type="match status" value="1"/>
</dbReference>
<protein>
    <submittedName>
        <fullName evidence="1">Uncharacterized protein</fullName>
    </submittedName>
</protein>
<accession>A0AA88A463</accession>
<evidence type="ECO:0000313" key="1">
    <source>
        <dbReference type="EMBL" id="GMN49199.1"/>
    </source>
</evidence>
<dbReference type="GO" id="GO:0016705">
    <property type="term" value="F:oxidoreductase activity, acting on paired donors, with incorporation or reduction of molecular oxygen"/>
    <property type="evidence" value="ECO:0007669"/>
    <property type="project" value="InterPro"/>
</dbReference>
<dbReference type="SUPFAM" id="SSF48264">
    <property type="entry name" value="Cytochrome P450"/>
    <property type="match status" value="1"/>
</dbReference>
<dbReference type="InterPro" id="IPR036396">
    <property type="entry name" value="Cyt_P450_sf"/>
</dbReference>
<gene>
    <name evidence="1" type="ORF">TIFTF001_018366</name>
</gene>
<organism evidence="1 2">
    <name type="scientific">Ficus carica</name>
    <name type="common">Common fig</name>
    <dbReference type="NCBI Taxonomy" id="3494"/>
    <lineage>
        <taxon>Eukaryota</taxon>
        <taxon>Viridiplantae</taxon>
        <taxon>Streptophyta</taxon>
        <taxon>Embryophyta</taxon>
        <taxon>Tracheophyta</taxon>
        <taxon>Spermatophyta</taxon>
        <taxon>Magnoliopsida</taxon>
        <taxon>eudicotyledons</taxon>
        <taxon>Gunneridae</taxon>
        <taxon>Pentapetalae</taxon>
        <taxon>rosids</taxon>
        <taxon>fabids</taxon>
        <taxon>Rosales</taxon>
        <taxon>Moraceae</taxon>
        <taxon>Ficeae</taxon>
        <taxon>Ficus</taxon>
    </lineage>
</organism>
<dbReference type="Pfam" id="PF00067">
    <property type="entry name" value="p450"/>
    <property type="match status" value="1"/>
</dbReference>
<dbReference type="AlphaFoldDB" id="A0AA88A463"/>
<evidence type="ECO:0000313" key="2">
    <source>
        <dbReference type="Proteomes" id="UP001187192"/>
    </source>
</evidence>
<dbReference type="Proteomes" id="UP001187192">
    <property type="component" value="Unassembled WGS sequence"/>
</dbReference>
<proteinExistence type="predicted"/>
<name>A0AA88A463_FICCA</name>